<evidence type="ECO:0000313" key="3">
    <source>
        <dbReference type="Proteomes" id="UP001151760"/>
    </source>
</evidence>
<evidence type="ECO:0000256" key="1">
    <source>
        <dbReference type="SAM" id="MobiDB-lite"/>
    </source>
</evidence>
<dbReference type="EMBL" id="BQNB010013880">
    <property type="protein sequence ID" value="GJT21334.1"/>
    <property type="molecule type" value="Genomic_DNA"/>
</dbReference>
<reference evidence="2" key="1">
    <citation type="journal article" date="2022" name="Int. J. Mol. Sci.">
        <title>Draft Genome of Tanacetum Coccineum: Genomic Comparison of Closely Related Tanacetum-Family Plants.</title>
        <authorList>
            <person name="Yamashiro T."/>
            <person name="Shiraishi A."/>
            <person name="Nakayama K."/>
            <person name="Satake H."/>
        </authorList>
    </citation>
    <scope>NUCLEOTIDE SEQUENCE</scope>
</reference>
<keyword evidence="3" id="KW-1185">Reference proteome</keyword>
<gene>
    <name evidence="2" type="ORF">Tco_0891271</name>
</gene>
<feature type="compositionally biased region" description="Low complexity" evidence="1">
    <location>
        <begin position="39"/>
        <end position="50"/>
    </location>
</feature>
<evidence type="ECO:0000313" key="2">
    <source>
        <dbReference type="EMBL" id="GJT21334.1"/>
    </source>
</evidence>
<dbReference type="Proteomes" id="UP001151760">
    <property type="component" value="Unassembled WGS sequence"/>
</dbReference>
<feature type="compositionally biased region" description="Polar residues" evidence="1">
    <location>
        <begin position="60"/>
        <end position="70"/>
    </location>
</feature>
<accession>A0ABQ5C485</accession>
<sequence length="157" mass="17346">MEIVTILNFFNTNTLNDLPEIPNDEERRNPSPIRHGNSHSHSGSTSVFSNENDAGHSQDTDASASENGSFATDEENNNTPKGICLNQRKYCLELIDEFGLLAGKPSNFPMQPNISLTSKPSDTDPLLDNVTEYQKLIGKLIYLTTTRPDIAYTVSLT</sequence>
<feature type="region of interest" description="Disordered" evidence="1">
    <location>
        <begin position="14"/>
        <end position="79"/>
    </location>
</feature>
<comment type="caution">
    <text evidence="2">The sequence shown here is derived from an EMBL/GenBank/DDBJ whole genome shotgun (WGS) entry which is preliminary data.</text>
</comment>
<reference evidence="2" key="2">
    <citation type="submission" date="2022-01" db="EMBL/GenBank/DDBJ databases">
        <authorList>
            <person name="Yamashiro T."/>
            <person name="Shiraishi A."/>
            <person name="Satake H."/>
            <person name="Nakayama K."/>
        </authorList>
    </citation>
    <scope>NUCLEOTIDE SEQUENCE</scope>
</reference>
<proteinExistence type="predicted"/>
<organism evidence="2 3">
    <name type="scientific">Tanacetum coccineum</name>
    <dbReference type="NCBI Taxonomy" id="301880"/>
    <lineage>
        <taxon>Eukaryota</taxon>
        <taxon>Viridiplantae</taxon>
        <taxon>Streptophyta</taxon>
        <taxon>Embryophyta</taxon>
        <taxon>Tracheophyta</taxon>
        <taxon>Spermatophyta</taxon>
        <taxon>Magnoliopsida</taxon>
        <taxon>eudicotyledons</taxon>
        <taxon>Gunneridae</taxon>
        <taxon>Pentapetalae</taxon>
        <taxon>asterids</taxon>
        <taxon>campanulids</taxon>
        <taxon>Asterales</taxon>
        <taxon>Asteraceae</taxon>
        <taxon>Asteroideae</taxon>
        <taxon>Anthemideae</taxon>
        <taxon>Anthemidinae</taxon>
        <taxon>Tanacetum</taxon>
    </lineage>
</organism>
<protein>
    <submittedName>
        <fullName evidence="2">Ribonuclease H-like domain-containing protein</fullName>
    </submittedName>
</protein>
<name>A0ABQ5C485_9ASTR</name>